<comment type="catalytic activity">
    <reaction evidence="8">
        <text>L-threonyl-[protein] + ATP = O-phospho-L-threonyl-[protein] + ADP + H(+)</text>
        <dbReference type="Rhea" id="RHEA:46608"/>
        <dbReference type="Rhea" id="RHEA-COMP:11060"/>
        <dbReference type="Rhea" id="RHEA-COMP:11605"/>
        <dbReference type="ChEBI" id="CHEBI:15378"/>
        <dbReference type="ChEBI" id="CHEBI:30013"/>
        <dbReference type="ChEBI" id="CHEBI:30616"/>
        <dbReference type="ChEBI" id="CHEBI:61977"/>
        <dbReference type="ChEBI" id="CHEBI:456216"/>
        <dbReference type="EC" id="2.7.11.1"/>
    </reaction>
</comment>
<dbReference type="GO" id="GO:0005524">
    <property type="term" value="F:ATP binding"/>
    <property type="evidence" value="ECO:0007669"/>
    <property type="project" value="UniProtKB-UniRule"/>
</dbReference>
<comment type="similarity">
    <text evidence="1">Belongs to the protein kinase superfamily. NEK Ser/Thr protein kinase family. NIMA subfamily.</text>
</comment>
<evidence type="ECO:0000259" key="12">
    <source>
        <dbReference type="PROSITE" id="PS50011"/>
    </source>
</evidence>
<feature type="domain" description="Protein kinase" evidence="12">
    <location>
        <begin position="4"/>
        <end position="312"/>
    </location>
</feature>
<evidence type="ECO:0000256" key="9">
    <source>
        <dbReference type="ARBA" id="ARBA00048679"/>
    </source>
</evidence>
<feature type="compositionally biased region" description="Low complexity" evidence="11">
    <location>
        <begin position="530"/>
        <end position="553"/>
    </location>
</feature>
<dbReference type="EMBL" id="QEFC01000547">
    <property type="protein sequence ID" value="KAE9463987.1"/>
    <property type="molecule type" value="Genomic_DNA"/>
</dbReference>
<dbReference type="PANTHER" id="PTHR43671:SF66">
    <property type="entry name" value="SERINE_THREONINE-PROTEIN KINASE NEK2"/>
    <property type="match status" value="1"/>
</dbReference>
<dbReference type="InterPro" id="IPR011009">
    <property type="entry name" value="Kinase-like_dom_sf"/>
</dbReference>
<keyword evidence="4" id="KW-0808">Transferase</keyword>
<evidence type="ECO:0000256" key="3">
    <source>
        <dbReference type="ARBA" id="ARBA00022527"/>
    </source>
</evidence>
<name>A0A6A4MBE5_9ERIC</name>
<dbReference type="InterPro" id="IPR050660">
    <property type="entry name" value="NEK_Ser/Thr_kinase"/>
</dbReference>
<reference evidence="13 14" key="1">
    <citation type="journal article" date="2019" name="Genome Biol. Evol.">
        <title>The Rhododendron genome and chromosomal organization provide insight into shared whole-genome duplications across the heath family (Ericaceae).</title>
        <authorList>
            <person name="Soza V.L."/>
            <person name="Lindsley D."/>
            <person name="Waalkes A."/>
            <person name="Ramage E."/>
            <person name="Patwardhan R.P."/>
            <person name="Burton J.N."/>
            <person name="Adey A."/>
            <person name="Kumar A."/>
            <person name="Qiu R."/>
            <person name="Shendure J."/>
            <person name="Hall B."/>
        </authorList>
    </citation>
    <scope>NUCLEOTIDE SEQUENCE [LARGE SCALE GENOMIC DNA]</scope>
    <source>
        <strain evidence="13">RSF 1966-606</strain>
    </source>
</reference>
<feature type="binding site" evidence="10">
    <location>
        <position position="33"/>
    </location>
    <ligand>
        <name>ATP</name>
        <dbReference type="ChEBI" id="CHEBI:30616"/>
    </ligand>
</feature>
<accession>A0A6A4MBE5</accession>
<dbReference type="PROSITE" id="PS00107">
    <property type="entry name" value="PROTEIN_KINASE_ATP"/>
    <property type="match status" value="1"/>
</dbReference>
<dbReference type="EC" id="2.7.11.1" evidence="2"/>
<evidence type="ECO:0000256" key="4">
    <source>
        <dbReference type="ARBA" id="ARBA00022679"/>
    </source>
</evidence>
<feature type="region of interest" description="Disordered" evidence="11">
    <location>
        <begin position="407"/>
        <end position="455"/>
    </location>
</feature>
<keyword evidence="3" id="KW-0723">Serine/threonine-protein kinase</keyword>
<gene>
    <name evidence="13" type="ORF">C3L33_04124</name>
</gene>
<evidence type="ECO:0000256" key="8">
    <source>
        <dbReference type="ARBA" id="ARBA00047899"/>
    </source>
</evidence>
<dbReference type="GO" id="GO:0004674">
    <property type="term" value="F:protein serine/threonine kinase activity"/>
    <property type="evidence" value="ECO:0007669"/>
    <property type="project" value="UniProtKB-KW"/>
</dbReference>
<dbReference type="PROSITE" id="PS50011">
    <property type="entry name" value="PROTEIN_KINASE_DOM"/>
    <property type="match status" value="1"/>
</dbReference>
<comment type="catalytic activity">
    <reaction evidence="9">
        <text>L-seryl-[protein] + ATP = O-phospho-L-seryl-[protein] + ADP + H(+)</text>
        <dbReference type="Rhea" id="RHEA:17989"/>
        <dbReference type="Rhea" id="RHEA-COMP:9863"/>
        <dbReference type="Rhea" id="RHEA-COMP:11604"/>
        <dbReference type="ChEBI" id="CHEBI:15378"/>
        <dbReference type="ChEBI" id="CHEBI:29999"/>
        <dbReference type="ChEBI" id="CHEBI:30616"/>
        <dbReference type="ChEBI" id="CHEBI:83421"/>
        <dbReference type="ChEBI" id="CHEBI:456216"/>
        <dbReference type="EC" id="2.7.11.1"/>
    </reaction>
</comment>
<feature type="region of interest" description="Disordered" evidence="11">
    <location>
        <begin position="528"/>
        <end position="561"/>
    </location>
</feature>
<dbReference type="OrthoDB" id="248923at2759"/>
<dbReference type="InterPro" id="IPR017441">
    <property type="entry name" value="Protein_kinase_ATP_BS"/>
</dbReference>
<evidence type="ECO:0000313" key="13">
    <source>
        <dbReference type="EMBL" id="KAE9463987.1"/>
    </source>
</evidence>
<sequence length="674" mass="74982">MEKYEVLEQIGKGSFGSALLVKHKHEKKKYVLKKIRLARQTDRTRRSAHLEMELISRVRNPYIVEYKDSWVEKGCYVCIVIGYCEGGDMAEAIKRANGVYFPEEVSILAASFTLSFLISKYASVISLKYQELLCAADELHLPQCSNIFLTKDQDIRLGDFGLAKMLTSDDLASSVVGTPSYMCPELLADIPYGSKSDIWSLGCCLYEMAAHRPAFKAFDMQALINKINKSIVAPLRPCIPVHSEGLLNACCGRIQNIDRVRVCQAKAHESKSSHFAPVIVYCFGLCPESPDLPFPVTGAHLGAADLLRHPHLQSHILKINLKVNNPRRNTFPMQWSDSDYVKKARFVEPEAVTVLTDTEKRSSYNNDRALNPSISGTELDSPCSSQRARHFPAFLNKKFSEFSVGSINEDGDGDKSTATKLPSAAKTPRLTPAKTSSTPRRLSVPSKYRDSLPESRTPAIKPLQYTRRVSLPLSTIPYKPNVNLLSRIESPDISVNSPRIDKVVEFPLASAENHPLFPIRRTSLTPAQCSSPLFPTRRTSSTSPQCSSASPSSGDRSITKDKCTVQVLGRTLAKPHITPSGHRAPRNGSDCSERNPATVVSSRSSFDPRQRRFDTSSYQQRAEALEGLLEFSARLLQQERFDELGVLLKPFGPEKVSPRETAIWLTKSFKETAV</sequence>
<feature type="non-terminal residue" evidence="13">
    <location>
        <position position="1"/>
    </location>
</feature>
<evidence type="ECO:0000256" key="1">
    <source>
        <dbReference type="ARBA" id="ARBA00010886"/>
    </source>
</evidence>
<evidence type="ECO:0000313" key="14">
    <source>
        <dbReference type="Proteomes" id="UP000428333"/>
    </source>
</evidence>
<evidence type="ECO:0000256" key="6">
    <source>
        <dbReference type="ARBA" id="ARBA00022777"/>
    </source>
</evidence>
<evidence type="ECO:0000256" key="5">
    <source>
        <dbReference type="ARBA" id="ARBA00022741"/>
    </source>
</evidence>
<evidence type="ECO:0000256" key="7">
    <source>
        <dbReference type="ARBA" id="ARBA00022840"/>
    </source>
</evidence>
<feature type="region of interest" description="Disordered" evidence="11">
    <location>
        <begin position="575"/>
        <end position="613"/>
    </location>
</feature>
<keyword evidence="5 10" id="KW-0547">Nucleotide-binding</keyword>
<keyword evidence="6" id="KW-0418">Kinase</keyword>
<dbReference type="Gene3D" id="1.10.510.10">
    <property type="entry name" value="Transferase(Phosphotransferase) domain 1"/>
    <property type="match status" value="1"/>
</dbReference>
<feature type="region of interest" description="Disordered" evidence="11">
    <location>
        <begin position="363"/>
        <end position="382"/>
    </location>
</feature>
<dbReference type="PANTHER" id="PTHR43671">
    <property type="entry name" value="SERINE/THREONINE-PROTEIN KINASE NEK"/>
    <property type="match status" value="1"/>
</dbReference>
<dbReference type="Proteomes" id="UP000428333">
    <property type="component" value="Linkage Group LG03"/>
</dbReference>
<evidence type="ECO:0000256" key="11">
    <source>
        <dbReference type="SAM" id="MobiDB-lite"/>
    </source>
</evidence>
<protein>
    <recommendedName>
        <fullName evidence="2">non-specific serine/threonine protein kinase</fullName>
        <ecNumber evidence="2">2.7.11.1</ecNumber>
    </recommendedName>
</protein>
<dbReference type="InterPro" id="IPR000719">
    <property type="entry name" value="Prot_kinase_dom"/>
</dbReference>
<keyword evidence="14" id="KW-1185">Reference proteome</keyword>
<dbReference type="Pfam" id="PF00069">
    <property type="entry name" value="Pkinase"/>
    <property type="match status" value="1"/>
</dbReference>
<comment type="caution">
    <text evidence="13">The sequence shown here is derived from an EMBL/GenBank/DDBJ whole genome shotgun (WGS) entry which is preliminary data.</text>
</comment>
<dbReference type="FunFam" id="3.30.200.20:FF:000108">
    <property type="entry name" value="Serine/threonine-protein kinase Nek2"/>
    <property type="match status" value="1"/>
</dbReference>
<dbReference type="AlphaFoldDB" id="A0A6A4MBE5"/>
<dbReference type="SUPFAM" id="SSF56112">
    <property type="entry name" value="Protein kinase-like (PK-like)"/>
    <property type="match status" value="1"/>
</dbReference>
<evidence type="ECO:0000256" key="2">
    <source>
        <dbReference type="ARBA" id="ARBA00012513"/>
    </source>
</evidence>
<proteinExistence type="inferred from homology"/>
<evidence type="ECO:0000256" key="10">
    <source>
        <dbReference type="PROSITE-ProRule" id="PRU10141"/>
    </source>
</evidence>
<dbReference type="Gene3D" id="3.30.200.20">
    <property type="entry name" value="Phosphorylase Kinase, domain 1"/>
    <property type="match status" value="1"/>
</dbReference>
<keyword evidence="7 10" id="KW-0067">ATP-binding</keyword>
<organism evidence="13 14">
    <name type="scientific">Rhododendron williamsianum</name>
    <dbReference type="NCBI Taxonomy" id="262921"/>
    <lineage>
        <taxon>Eukaryota</taxon>
        <taxon>Viridiplantae</taxon>
        <taxon>Streptophyta</taxon>
        <taxon>Embryophyta</taxon>
        <taxon>Tracheophyta</taxon>
        <taxon>Spermatophyta</taxon>
        <taxon>Magnoliopsida</taxon>
        <taxon>eudicotyledons</taxon>
        <taxon>Gunneridae</taxon>
        <taxon>Pentapetalae</taxon>
        <taxon>asterids</taxon>
        <taxon>Ericales</taxon>
        <taxon>Ericaceae</taxon>
        <taxon>Ericoideae</taxon>
        <taxon>Rhodoreae</taxon>
        <taxon>Rhododendron</taxon>
    </lineage>
</organism>